<reference evidence="2" key="1">
    <citation type="submission" date="2016-11" db="EMBL/GenBank/DDBJ databases">
        <authorList>
            <person name="Varghese N."/>
            <person name="Submissions S."/>
        </authorList>
    </citation>
    <scope>NUCLEOTIDE SEQUENCE [LARGE SCALE GENOMIC DNA]</scope>
    <source>
        <strain evidence="2">DSM 22638</strain>
    </source>
</reference>
<name>A0A1M5I565_9FLAO</name>
<dbReference type="InterPro" id="IPR045398">
    <property type="entry name" value="DUF6515"/>
</dbReference>
<dbReference type="Proteomes" id="UP000184532">
    <property type="component" value="Unassembled WGS sequence"/>
</dbReference>
<evidence type="ECO:0000313" key="2">
    <source>
        <dbReference type="Proteomes" id="UP000184532"/>
    </source>
</evidence>
<keyword evidence="2" id="KW-1185">Reference proteome</keyword>
<protein>
    <submittedName>
        <fullName evidence="1">Uncharacterized protein</fullName>
    </submittedName>
</protein>
<dbReference type="AlphaFoldDB" id="A0A1M5I565"/>
<evidence type="ECO:0000313" key="1">
    <source>
        <dbReference type="EMBL" id="SHG23090.1"/>
    </source>
</evidence>
<accession>A0A1M5I565</accession>
<organism evidence="1 2">
    <name type="scientific">Flagellimonas flava</name>
    <dbReference type="NCBI Taxonomy" id="570519"/>
    <lineage>
        <taxon>Bacteria</taxon>
        <taxon>Pseudomonadati</taxon>
        <taxon>Bacteroidota</taxon>
        <taxon>Flavobacteriia</taxon>
        <taxon>Flavobacteriales</taxon>
        <taxon>Flavobacteriaceae</taxon>
        <taxon>Flagellimonas</taxon>
    </lineage>
</organism>
<sequence>MVKEPETIKIYIMKALKTILISMALLGTMVASAQKAVVRIYPKHGTVVTTIKKPRVVVHKKTNFYFADGVWYKARGKRYVVCAAPNGIRVKRLPRARRVVVVNGRKLYKYRGVWYKKSGRHYVVVNV</sequence>
<dbReference type="EMBL" id="FQWL01000001">
    <property type="protein sequence ID" value="SHG23090.1"/>
    <property type="molecule type" value="Genomic_DNA"/>
</dbReference>
<dbReference type="Pfam" id="PF20125">
    <property type="entry name" value="DUF6515"/>
    <property type="match status" value="1"/>
</dbReference>
<dbReference type="STRING" id="570519.SAMN04488116_0424"/>
<proteinExistence type="predicted"/>
<gene>
    <name evidence="1" type="ORF">SAMN04488116_0424</name>
</gene>